<dbReference type="PANTHER" id="PTHR35006:SF3">
    <property type="entry name" value="GLYOXALASE FAMILY PROTEIN (AFU_ORTHOLOGUE AFUA_3G06020)"/>
    <property type="match status" value="1"/>
</dbReference>
<gene>
    <name evidence="2" type="ORF">QBC38DRAFT_120470</name>
</gene>
<feature type="compositionally biased region" description="Polar residues" evidence="1">
    <location>
        <begin position="440"/>
        <end position="450"/>
    </location>
</feature>
<dbReference type="EMBL" id="MU865310">
    <property type="protein sequence ID" value="KAK4229288.1"/>
    <property type="molecule type" value="Genomic_DNA"/>
</dbReference>
<keyword evidence="3" id="KW-1185">Reference proteome</keyword>
<protein>
    <submittedName>
        <fullName evidence="2">Uncharacterized protein</fullName>
    </submittedName>
</protein>
<feature type="compositionally biased region" description="Acidic residues" evidence="1">
    <location>
        <begin position="515"/>
        <end position="525"/>
    </location>
</feature>
<feature type="compositionally biased region" description="Basic and acidic residues" evidence="1">
    <location>
        <begin position="373"/>
        <end position="390"/>
    </location>
</feature>
<feature type="region of interest" description="Disordered" evidence="1">
    <location>
        <begin position="207"/>
        <end position="237"/>
    </location>
</feature>
<dbReference type="AlphaFoldDB" id="A0AAN7BTH1"/>
<reference evidence="2" key="2">
    <citation type="submission" date="2023-05" db="EMBL/GenBank/DDBJ databases">
        <authorList>
            <consortium name="Lawrence Berkeley National Laboratory"/>
            <person name="Steindorff A."/>
            <person name="Hensen N."/>
            <person name="Bonometti L."/>
            <person name="Westerberg I."/>
            <person name="Brannstrom I.O."/>
            <person name="Guillou S."/>
            <person name="Cros-Aarteil S."/>
            <person name="Calhoun S."/>
            <person name="Haridas S."/>
            <person name="Kuo A."/>
            <person name="Mondo S."/>
            <person name="Pangilinan J."/>
            <person name="Riley R."/>
            <person name="Labutti K."/>
            <person name="Andreopoulos B."/>
            <person name="Lipzen A."/>
            <person name="Chen C."/>
            <person name="Yanf M."/>
            <person name="Daum C."/>
            <person name="Ng V."/>
            <person name="Clum A."/>
            <person name="Ohm R."/>
            <person name="Martin F."/>
            <person name="Silar P."/>
            <person name="Natvig D."/>
            <person name="Lalanne C."/>
            <person name="Gautier V."/>
            <person name="Ament-Velasquez S.L."/>
            <person name="Kruys A."/>
            <person name="Hutchinson M.I."/>
            <person name="Powell A.J."/>
            <person name="Barry K."/>
            <person name="Miller A.N."/>
            <person name="Grigoriev I.V."/>
            <person name="Debuchy R."/>
            <person name="Gladieux P."/>
            <person name="Thoren M.H."/>
            <person name="Johannesson H."/>
        </authorList>
    </citation>
    <scope>NUCLEOTIDE SEQUENCE</scope>
    <source>
        <strain evidence="2">CBS 990.96</strain>
    </source>
</reference>
<feature type="compositionally biased region" description="Basic and acidic residues" evidence="1">
    <location>
        <begin position="343"/>
        <end position="360"/>
    </location>
</feature>
<dbReference type="PANTHER" id="PTHR35006">
    <property type="entry name" value="GLYOXALASE FAMILY PROTEIN (AFU_ORTHOLOGUE AFUA_5G14830)"/>
    <property type="match status" value="1"/>
</dbReference>
<sequence>MSRLPFLEVEHLPSSTTFYSAVLQPLDLYFLGSERGHFPVSTYGHSSGEPILQLHQVVASRDRPLKRSRIVLSAPSEAATDEAFKFAKRANPDLQDEHLRHPDEAYPATSGVTAHRRIIAGGGLHVFISDFDDNNMEIVYQPPPQYPSHYTGSTVRQTRSTSDEASRILTWNFDVAGSSAPSPVGPGTAYSGPARALVPRQPAGYLEYDEEETQPAHRRSLTTSNSTYEPAASARENSNGLSAGAVVGTLLGVAAAGAAALTTYNMVKSDRRAPYLGDYDSPPSFSRRSTFGEKYDPYSDRKGRYGDLDYSADRPRYSEDYPSTSDYRRPPPDYIARYSQVDSHSKSRGFDNDFFDDSRGRHSSTRSRSSLRPRSEAANDREPYMMDTEQRAWPSSKPARHPPIVQRSYTYDTPERDTYVSSRTVRAPPPDPYSVPPLSRSGSRVTTTYKVTGGARTYGRDDSYGSSRYPAIPDSRPPAYLSRGYSDMPSSRSGGYYASRQPLPRSASGGHATWEPEDDDDDDADSIAPSDSISCVGSRRSR</sequence>
<feature type="compositionally biased region" description="Basic residues" evidence="1">
    <location>
        <begin position="361"/>
        <end position="371"/>
    </location>
</feature>
<evidence type="ECO:0000313" key="2">
    <source>
        <dbReference type="EMBL" id="KAK4229288.1"/>
    </source>
</evidence>
<evidence type="ECO:0000256" key="1">
    <source>
        <dbReference type="SAM" id="MobiDB-lite"/>
    </source>
</evidence>
<name>A0AAN7BTH1_9PEZI</name>
<reference evidence="2" key="1">
    <citation type="journal article" date="2023" name="Mol. Phylogenet. Evol.">
        <title>Genome-scale phylogeny and comparative genomics of the fungal order Sordariales.</title>
        <authorList>
            <person name="Hensen N."/>
            <person name="Bonometti L."/>
            <person name="Westerberg I."/>
            <person name="Brannstrom I.O."/>
            <person name="Guillou S."/>
            <person name="Cros-Aarteil S."/>
            <person name="Calhoun S."/>
            <person name="Haridas S."/>
            <person name="Kuo A."/>
            <person name="Mondo S."/>
            <person name="Pangilinan J."/>
            <person name="Riley R."/>
            <person name="LaButti K."/>
            <person name="Andreopoulos B."/>
            <person name="Lipzen A."/>
            <person name="Chen C."/>
            <person name="Yan M."/>
            <person name="Daum C."/>
            <person name="Ng V."/>
            <person name="Clum A."/>
            <person name="Steindorff A."/>
            <person name="Ohm R.A."/>
            <person name="Martin F."/>
            <person name="Silar P."/>
            <person name="Natvig D.O."/>
            <person name="Lalanne C."/>
            <person name="Gautier V."/>
            <person name="Ament-Velasquez S.L."/>
            <person name="Kruys A."/>
            <person name="Hutchinson M.I."/>
            <person name="Powell A.J."/>
            <person name="Barry K."/>
            <person name="Miller A.N."/>
            <person name="Grigoriev I.V."/>
            <person name="Debuchy R."/>
            <person name="Gladieux P."/>
            <person name="Hiltunen Thoren M."/>
            <person name="Johannesson H."/>
        </authorList>
    </citation>
    <scope>NUCLEOTIDE SEQUENCE</scope>
    <source>
        <strain evidence="2">CBS 990.96</strain>
    </source>
</reference>
<accession>A0AAN7BTH1</accession>
<comment type="caution">
    <text evidence="2">The sequence shown here is derived from an EMBL/GenBank/DDBJ whole genome shotgun (WGS) entry which is preliminary data.</text>
</comment>
<proteinExistence type="predicted"/>
<feature type="compositionally biased region" description="Basic and acidic residues" evidence="1">
    <location>
        <begin position="290"/>
        <end position="319"/>
    </location>
</feature>
<organism evidence="2 3">
    <name type="scientific">Podospora fimiseda</name>
    <dbReference type="NCBI Taxonomy" id="252190"/>
    <lineage>
        <taxon>Eukaryota</taxon>
        <taxon>Fungi</taxon>
        <taxon>Dikarya</taxon>
        <taxon>Ascomycota</taxon>
        <taxon>Pezizomycotina</taxon>
        <taxon>Sordariomycetes</taxon>
        <taxon>Sordariomycetidae</taxon>
        <taxon>Sordariales</taxon>
        <taxon>Podosporaceae</taxon>
        <taxon>Podospora</taxon>
    </lineage>
</organism>
<dbReference type="Gene3D" id="3.10.180.10">
    <property type="entry name" value="2,3-Dihydroxybiphenyl 1,2-Dioxygenase, domain 1"/>
    <property type="match status" value="1"/>
</dbReference>
<dbReference type="InterPro" id="IPR029068">
    <property type="entry name" value="Glyas_Bleomycin-R_OHBP_Dase"/>
</dbReference>
<evidence type="ECO:0000313" key="3">
    <source>
        <dbReference type="Proteomes" id="UP001301958"/>
    </source>
</evidence>
<dbReference type="Proteomes" id="UP001301958">
    <property type="component" value="Unassembled WGS sequence"/>
</dbReference>
<feature type="region of interest" description="Disordered" evidence="1">
    <location>
        <begin position="273"/>
        <end position="542"/>
    </location>
</feature>